<dbReference type="Pfam" id="PF13377">
    <property type="entry name" value="Peripla_BP_3"/>
    <property type="match status" value="1"/>
</dbReference>
<organism evidence="5 6">
    <name type="scientific">Comamonas antarctica</name>
    <dbReference type="NCBI Taxonomy" id="2743470"/>
    <lineage>
        <taxon>Bacteria</taxon>
        <taxon>Pseudomonadati</taxon>
        <taxon>Pseudomonadota</taxon>
        <taxon>Betaproteobacteria</taxon>
        <taxon>Burkholderiales</taxon>
        <taxon>Comamonadaceae</taxon>
        <taxon>Comamonas</taxon>
    </lineage>
</organism>
<evidence type="ECO:0000256" key="2">
    <source>
        <dbReference type="ARBA" id="ARBA00023125"/>
    </source>
</evidence>
<dbReference type="Gene3D" id="1.10.260.40">
    <property type="entry name" value="lambda repressor-like DNA-binding domains"/>
    <property type="match status" value="1"/>
</dbReference>
<dbReference type="SUPFAM" id="SSF53822">
    <property type="entry name" value="Periplasmic binding protein-like I"/>
    <property type="match status" value="1"/>
</dbReference>
<dbReference type="PROSITE" id="PS50932">
    <property type="entry name" value="HTH_LACI_2"/>
    <property type="match status" value="1"/>
</dbReference>
<dbReference type="Pfam" id="PF00356">
    <property type="entry name" value="LacI"/>
    <property type="match status" value="1"/>
</dbReference>
<dbReference type="InterPro" id="IPR046335">
    <property type="entry name" value="LacI/GalR-like_sensor"/>
</dbReference>
<protein>
    <submittedName>
        <fullName evidence="5">LacI family DNA-binding transcriptional regulator</fullName>
    </submittedName>
</protein>
<dbReference type="CDD" id="cd01575">
    <property type="entry name" value="PBP1_GntR"/>
    <property type="match status" value="1"/>
</dbReference>
<evidence type="ECO:0000313" key="6">
    <source>
        <dbReference type="Proteomes" id="UP000509579"/>
    </source>
</evidence>
<feature type="domain" description="HTH lacI-type" evidence="4">
    <location>
        <begin position="12"/>
        <end position="66"/>
    </location>
</feature>
<dbReference type="PANTHER" id="PTHR30146">
    <property type="entry name" value="LACI-RELATED TRANSCRIPTIONAL REPRESSOR"/>
    <property type="match status" value="1"/>
</dbReference>
<name>A0A6N1WXK1_9BURK</name>
<dbReference type="CDD" id="cd01392">
    <property type="entry name" value="HTH_LacI"/>
    <property type="match status" value="1"/>
</dbReference>
<gene>
    <name evidence="5" type="ORF">HUK68_03005</name>
</gene>
<sequence>MPNRSTRSSAAPTLKDLARLAGVSPITASRALHRPELVAEATRARVVQAVEQSGYVPNSLAGGLTSRQTRLVAAIVPSVGHSLFSDMLSALITTLAAQRYETTLGISSYEVEHEETWLAAMLSRRPDGVVLTGTEHTARTRRLLLNADIPVVELWDYMPHPLDVAIGFCQEDAGRAAFRHLRACGYRRPAIVRSDDSRAQRRAQGFLRAAAEADAPEPAQIVFSEQSPQAGRGRKVLDALRAEAPQADAVFCSSDALAQGVLAHAHALGLQVPQQLGVLGFGDQALAADCIPPLSTVRVDGAQIGRLGAEALMARMRGAAVAAAQDVGFEIIARASTSLGAPPAS</sequence>
<proteinExistence type="predicted"/>
<keyword evidence="6" id="KW-1185">Reference proteome</keyword>
<dbReference type="InterPro" id="IPR028082">
    <property type="entry name" value="Peripla_BP_I"/>
</dbReference>
<keyword evidence="3" id="KW-0804">Transcription</keyword>
<keyword evidence="1" id="KW-0805">Transcription regulation</keyword>
<keyword evidence="2 5" id="KW-0238">DNA-binding</keyword>
<dbReference type="InterPro" id="IPR000843">
    <property type="entry name" value="HTH_LacI"/>
</dbReference>
<dbReference type="RefSeq" id="WP_175502852.1">
    <property type="nucleotide sequence ID" value="NZ_CP054840.1"/>
</dbReference>
<dbReference type="EMBL" id="CP054840">
    <property type="protein sequence ID" value="QKV51949.1"/>
    <property type="molecule type" value="Genomic_DNA"/>
</dbReference>
<reference evidence="5 6" key="1">
    <citation type="submission" date="2020-06" db="EMBL/GenBank/DDBJ databases">
        <title>Acidovorax antarctica sp. nov., isolated from Corinth ice sheet soil, Antarctic Fields Peninsula.</title>
        <authorList>
            <person name="Xu Q."/>
            <person name="Peng F."/>
        </authorList>
    </citation>
    <scope>NUCLEOTIDE SEQUENCE [LARGE SCALE GENOMIC DNA]</scope>
    <source>
        <strain evidence="5 6">16-35-5</strain>
    </source>
</reference>
<dbReference type="PANTHER" id="PTHR30146:SF33">
    <property type="entry name" value="TRANSCRIPTIONAL REGULATOR"/>
    <property type="match status" value="1"/>
</dbReference>
<dbReference type="Proteomes" id="UP000509579">
    <property type="component" value="Chromosome"/>
</dbReference>
<evidence type="ECO:0000256" key="3">
    <source>
        <dbReference type="ARBA" id="ARBA00023163"/>
    </source>
</evidence>
<evidence type="ECO:0000256" key="1">
    <source>
        <dbReference type="ARBA" id="ARBA00023015"/>
    </source>
</evidence>
<dbReference type="SUPFAM" id="SSF47413">
    <property type="entry name" value="lambda repressor-like DNA-binding domains"/>
    <property type="match status" value="1"/>
</dbReference>
<dbReference type="GO" id="GO:0003700">
    <property type="term" value="F:DNA-binding transcription factor activity"/>
    <property type="evidence" value="ECO:0007669"/>
    <property type="project" value="TreeGrafter"/>
</dbReference>
<dbReference type="KEGG" id="aant:HUK68_03005"/>
<dbReference type="PROSITE" id="PS00356">
    <property type="entry name" value="HTH_LACI_1"/>
    <property type="match status" value="1"/>
</dbReference>
<evidence type="ECO:0000313" key="5">
    <source>
        <dbReference type="EMBL" id="QKV51949.1"/>
    </source>
</evidence>
<dbReference type="InterPro" id="IPR010982">
    <property type="entry name" value="Lambda_DNA-bd_dom_sf"/>
</dbReference>
<evidence type="ECO:0000259" key="4">
    <source>
        <dbReference type="PROSITE" id="PS50932"/>
    </source>
</evidence>
<dbReference type="AlphaFoldDB" id="A0A6N1WXK1"/>
<accession>A0A6N1WXK1</accession>
<dbReference type="GO" id="GO:0000976">
    <property type="term" value="F:transcription cis-regulatory region binding"/>
    <property type="evidence" value="ECO:0007669"/>
    <property type="project" value="TreeGrafter"/>
</dbReference>
<dbReference type="Gene3D" id="3.40.50.2300">
    <property type="match status" value="2"/>
</dbReference>
<dbReference type="SMART" id="SM00354">
    <property type="entry name" value="HTH_LACI"/>
    <property type="match status" value="1"/>
</dbReference>